<evidence type="ECO:0000313" key="11">
    <source>
        <dbReference type="Proteomes" id="UP001321473"/>
    </source>
</evidence>
<keyword evidence="5" id="KW-0528">Neurotoxin</keyword>
<evidence type="ECO:0000256" key="8">
    <source>
        <dbReference type="PROSITE-ProRule" id="PRU00023"/>
    </source>
</evidence>
<dbReference type="GO" id="GO:0006887">
    <property type="term" value="P:exocytosis"/>
    <property type="evidence" value="ECO:0007669"/>
    <property type="project" value="UniProtKB-KW"/>
</dbReference>
<keyword evidence="6 8" id="KW-0040">ANK repeat</keyword>
<evidence type="ECO:0000256" key="1">
    <source>
        <dbReference type="ARBA" id="ARBA00004175"/>
    </source>
</evidence>
<dbReference type="SUPFAM" id="SSF48403">
    <property type="entry name" value="Ankyrin repeat"/>
    <property type="match status" value="1"/>
</dbReference>
<keyword evidence="7" id="KW-1053">Target membrane</keyword>
<evidence type="ECO:0000256" key="4">
    <source>
        <dbReference type="ARBA" id="ARBA00022737"/>
    </source>
</evidence>
<feature type="repeat" description="ANK" evidence="8">
    <location>
        <begin position="97"/>
        <end position="126"/>
    </location>
</feature>
<name>A0AAQ4EDA3_AMBAM</name>
<keyword evidence="2" id="KW-0268">Exocytosis</keyword>
<keyword evidence="11" id="KW-1185">Reference proteome</keyword>
<evidence type="ECO:0000256" key="3">
    <source>
        <dbReference type="ARBA" id="ARBA00022537"/>
    </source>
</evidence>
<keyword evidence="7" id="KW-0472">Membrane</keyword>
<keyword evidence="3" id="KW-1052">Target cell membrane</keyword>
<dbReference type="InterPro" id="IPR050776">
    <property type="entry name" value="Ank_Repeat/CDKN_Inhibitor"/>
</dbReference>
<dbReference type="SMART" id="SM00248">
    <property type="entry name" value="ANK"/>
    <property type="match status" value="2"/>
</dbReference>
<gene>
    <name evidence="10" type="ORF">V5799_024138</name>
</gene>
<comment type="caution">
    <text evidence="10">The sequence shown here is derived from an EMBL/GenBank/DDBJ whole genome shotgun (WGS) entry which is preliminary data.</text>
</comment>
<dbReference type="InterPro" id="IPR036770">
    <property type="entry name" value="Ankyrin_rpt-contain_sf"/>
</dbReference>
<dbReference type="AlphaFoldDB" id="A0AAQ4EDA3"/>
<feature type="region of interest" description="Disordered" evidence="9">
    <location>
        <begin position="20"/>
        <end position="59"/>
    </location>
</feature>
<evidence type="ECO:0000256" key="5">
    <source>
        <dbReference type="ARBA" id="ARBA00023028"/>
    </source>
</evidence>
<dbReference type="GO" id="GO:0044218">
    <property type="term" value="C:other organism cell membrane"/>
    <property type="evidence" value="ECO:0007669"/>
    <property type="project" value="UniProtKB-KW"/>
</dbReference>
<evidence type="ECO:0000256" key="9">
    <source>
        <dbReference type="SAM" id="MobiDB-lite"/>
    </source>
</evidence>
<dbReference type="GO" id="GO:0044231">
    <property type="term" value="C:host cell presynaptic membrane"/>
    <property type="evidence" value="ECO:0007669"/>
    <property type="project" value="UniProtKB-KW"/>
</dbReference>
<keyword evidence="5" id="KW-0638">Presynaptic neurotoxin</keyword>
<protein>
    <submittedName>
        <fullName evidence="10">Uncharacterized protein</fullName>
    </submittedName>
</protein>
<dbReference type="Pfam" id="PF12796">
    <property type="entry name" value="Ank_2"/>
    <property type="match status" value="1"/>
</dbReference>
<dbReference type="EMBL" id="JARKHS020018046">
    <property type="protein sequence ID" value="KAK8772612.1"/>
    <property type="molecule type" value="Genomic_DNA"/>
</dbReference>
<dbReference type="PANTHER" id="PTHR24201">
    <property type="entry name" value="ANK_REP_REGION DOMAIN-CONTAINING PROTEIN"/>
    <property type="match status" value="1"/>
</dbReference>
<keyword evidence="4" id="KW-0677">Repeat</keyword>
<sequence length="160" mass="16872">MAGLPADYVEWTDSEDDEIVFSDDFSSSGDKLRKAPAVAAQNGQTPFGGGGSSGASRTPAELQEDFRLAVARGNVALARDLLTQGVDVNVESRCHWSALVEASSGGYAEMVRLLLDNGADANFNKGGPAVGDAKCAVFFRHCTMEILVSAGARHADRVHK</sequence>
<organism evidence="10 11">
    <name type="scientific">Amblyomma americanum</name>
    <name type="common">Lone star tick</name>
    <dbReference type="NCBI Taxonomy" id="6943"/>
    <lineage>
        <taxon>Eukaryota</taxon>
        <taxon>Metazoa</taxon>
        <taxon>Ecdysozoa</taxon>
        <taxon>Arthropoda</taxon>
        <taxon>Chelicerata</taxon>
        <taxon>Arachnida</taxon>
        <taxon>Acari</taxon>
        <taxon>Parasitiformes</taxon>
        <taxon>Ixodida</taxon>
        <taxon>Ixodoidea</taxon>
        <taxon>Ixodidae</taxon>
        <taxon>Amblyomminae</taxon>
        <taxon>Amblyomma</taxon>
    </lineage>
</organism>
<dbReference type="PROSITE" id="PS50088">
    <property type="entry name" value="ANK_REPEAT"/>
    <property type="match status" value="1"/>
</dbReference>
<comment type="subcellular location">
    <subcellularLocation>
        <location evidence="1">Target cell membrane</location>
    </subcellularLocation>
</comment>
<keyword evidence="5" id="KW-0800">Toxin</keyword>
<dbReference type="InterPro" id="IPR002110">
    <property type="entry name" value="Ankyrin_rpt"/>
</dbReference>
<proteinExistence type="predicted"/>
<reference evidence="10 11" key="1">
    <citation type="journal article" date="2023" name="Arcadia Sci">
        <title>De novo assembly of a long-read Amblyomma americanum tick genome.</title>
        <authorList>
            <person name="Chou S."/>
            <person name="Poskanzer K.E."/>
            <person name="Rollins M."/>
            <person name="Thuy-Boun P.S."/>
        </authorList>
    </citation>
    <scope>NUCLEOTIDE SEQUENCE [LARGE SCALE GENOMIC DNA]</scope>
    <source>
        <strain evidence="10">F_SG_1</strain>
        <tissue evidence="10">Salivary glands</tissue>
    </source>
</reference>
<accession>A0AAQ4EDA3</accession>
<evidence type="ECO:0000256" key="2">
    <source>
        <dbReference type="ARBA" id="ARBA00022483"/>
    </source>
</evidence>
<dbReference type="Proteomes" id="UP001321473">
    <property type="component" value="Unassembled WGS sequence"/>
</dbReference>
<evidence type="ECO:0000313" key="10">
    <source>
        <dbReference type="EMBL" id="KAK8772612.1"/>
    </source>
</evidence>
<evidence type="ECO:0000256" key="7">
    <source>
        <dbReference type="ARBA" id="ARBA00023298"/>
    </source>
</evidence>
<dbReference type="Gene3D" id="1.25.40.20">
    <property type="entry name" value="Ankyrin repeat-containing domain"/>
    <property type="match status" value="1"/>
</dbReference>
<evidence type="ECO:0000256" key="6">
    <source>
        <dbReference type="ARBA" id="ARBA00023043"/>
    </source>
</evidence>